<dbReference type="Proteomes" id="UP000276232">
    <property type="component" value="Unassembled WGS sequence"/>
</dbReference>
<feature type="transmembrane region" description="Helical" evidence="1">
    <location>
        <begin position="30"/>
        <end position="48"/>
    </location>
</feature>
<keyword evidence="1" id="KW-0472">Membrane</keyword>
<name>A0A3N1HTN8_9ACTN</name>
<feature type="transmembrane region" description="Helical" evidence="1">
    <location>
        <begin position="54"/>
        <end position="74"/>
    </location>
</feature>
<keyword evidence="3" id="KW-1185">Reference proteome</keyword>
<comment type="caution">
    <text evidence="2">The sequence shown here is derived from an EMBL/GenBank/DDBJ whole genome shotgun (WGS) entry which is preliminary data.</text>
</comment>
<dbReference type="AlphaFoldDB" id="A0A3N1HTN8"/>
<accession>A0A3N1HTN8</accession>
<dbReference type="EMBL" id="RJKN01000001">
    <property type="protein sequence ID" value="ROP45893.1"/>
    <property type="molecule type" value="Genomic_DNA"/>
</dbReference>
<keyword evidence="1" id="KW-1133">Transmembrane helix</keyword>
<protein>
    <submittedName>
        <fullName evidence="2">Uncharacterized protein</fullName>
    </submittedName>
</protein>
<evidence type="ECO:0000313" key="2">
    <source>
        <dbReference type="EMBL" id="ROP45893.1"/>
    </source>
</evidence>
<dbReference type="RefSeq" id="WP_123378569.1">
    <property type="nucleotide sequence ID" value="NZ_RJKN01000001.1"/>
</dbReference>
<reference evidence="2 3" key="1">
    <citation type="journal article" date="2015" name="Stand. Genomic Sci.">
        <title>Genomic Encyclopedia of Bacterial and Archaeal Type Strains, Phase III: the genomes of soil and plant-associated and newly described type strains.</title>
        <authorList>
            <person name="Whitman W.B."/>
            <person name="Woyke T."/>
            <person name="Klenk H.P."/>
            <person name="Zhou Y."/>
            <person name="Lilburn T.G."/>
            <person name="Beck B.J."/>
            <person name="De Vos P."/>
            <person name="Vandamme P."/>
            <person name="Eisen J.A."/>
            <person name="Garrity G."/>
            <person name="Hugenholtz P."/>
            <person name="Kyrpides N.C."/>
        </authorList>
    </citation>
    <scope>NUCLEOTIDE SEQUENCE [LARGE SCALE GENOMIC DNA]</scope>
    <source>
        <strain evidence="2 3">CECT 7306</strain>
    </source>
</reference>
<evidence type="ECO:0000313" key="3">
    <source>
        <dbReference type="Proteomes" id="UP000276232"/>
    </source>
</evidence>
<gene>
    <name evidence="2" type="ORF">EDC03_0505</name>
</gene>
<dbReference type="InParanoid" id="A0A3N1HTN8"/>
<proteinExistence type="predicted"/>
<organism evidence="2 3">
    <name type="scientific">Pseudokineococcus lusitanus</name>
    <dbReference type="NCBI Taxonomy" id="763993"/>
    <lineage>
        <taxon>Bacteria</taxon>
        <taxon>Bacillati</taxon>
        <taxon>Actinomycetota</taxon>
        <taxon>Actinomycetes</taxon>
        <taxon>Kineosporiales</taxon>
        <taxon>Kineosporiaceae</taxon>
        <taxon>Pseudokineococcus</taxon>
    </lineage>
</organism>
<evidence type="ECO:0000256" key="1">
    <source>
        <dbReference type="SAM" id="Phobius"/>
    </source>
</evidence>
<sequence length="157" mass="17891">MRRSADPPFPVDLEGVPREWVEPVSVGRRWLGGLMVLIGVVQLSLRWGEDEDRWLLVVWTLYTVMAVGTLAGALQTRVRLEEWGFRRGDPLWRGRLRPWWRVRDVQPAGPWSAHPQLLGSRASDRPVPLVGMDAEQAERLRVRLVDGRARAGRGVTL</sequence>
<keyword evidence="1" id="KW-0812">Transmembrane</keyword>